<evidence type="ECO:0000256" key="2">
    <source>
        <dbReference type="ARBA" id="ARBA00023002"/>
    </source>
</evidence>
<organism evidence="5 6">
    <name type="scientific">Rhizocola hellebori</name>
    <dbReference type="NCBI Taxonomy" id="1392758"/>
    <lineage>
        <taxon>Bacteria</taxon>
        <taxon>Bacillati</taxon>
        <taxon>Actinomycetota</taxon>
        <taxon>Actinomycetes</taxon>
        <taxon>Micromonosporales</taxon>
        <taxon>Micromonosporaceae</taxon>
        <taxon>Rhizocola</taxon>
    </lineage>
</organism>
<accession>A0A8J3QA37</accession>
<keyword evidence="6" id="KW-1185">Reference proteome</keyword>
<evidence type="ECO:0000256" key="3">
    <source>
        <dbReference type="ARBA" id="ARBA00023027"/>
    </source>
</evidence>
<dbReference type="GO" id="GO:0016491">
    <property type="term" value="F:oxidoreductase activity"/>
    <property type="evidence" value="ECO:0007669"/>
    <property type="project" value="UniProtKB-KW"/>
</dbReference>
<dbReference type="PANTHER" id="PTHR43103:SF5">
    <property type="entry name" value="4-EPIMERASE, PUTATIVE (AFU_ORTHOLOGUE AFUA_7G00360)-RELATED"/>
    <property type="match status" value="1"/>
</dbReference>
<name>A0A8J3QA37_9ACTN</name>
<dbReference type="AlphaFoldDB" id="A0A8J3QA37"/>
<keyword evidence="2" id="KW-0560">Oxidoreductase</keyword>
<keyword evidence="3" id="KW-0520">NAD</keyword>
<gene>
    <name evidence="5" type="ORF">Rhe02_48020</name>
</gene>
<dbReference type="Gene3D" id="3.40.50.720">
    <property type="entry name" value="NAD(P)-binding Rossmann-like Domain"/>
    <property type="match status" value="1"/>
</dbReference>
<evidence type="ECO:0000259" key="4">
    <source>
        <dbReference type="Pfam" id="PF01370"/>
    </source>
</evidence>
<dbReference type="InterPro" id="IPR036291">
    <property type="entry name" value="NAD(P)-bd_dom_sf"/>
</dbReference>
<dbReference type="RefSeq" id="WP_203910545.1">
    <property type="nucleotide sequence ID" value="NZ_BONY01000029.1"/>
</dbReference>
<evidence type="ECO:0000256" key="1">
    <source>
        <dbReference type="ARBA" id="ARBA00007637"/>
    </source>
</evidence>
<comment type="caution">
    <text evidence="5">The sequence shown here is derived from an EMBL/GenBank/DDBJ whole genome shotgun (WGS) entry which is preliminary data.</text>
</comment>
<evidence type="ECO:0000313" key="6">
    <source>
        <dbReference type="Proteomes" id="UP000612899"/>
    </source>
</evidence>
<evidence type="ECO:0000313" key="5">
    <source>
        <dbReference type="EMBL" id="GIH06735.1"/>
    </source>
</evidence>
<dbReference type="Pfam" id="PF01370">
    <property type="entry name" value="Epimerase"/>
    <property type="match status" value="1"/>
</dbReference>
<dbReference type="Proteomes" id="UP000612899">
    <property type="component" value="Unassembled WGS sequence"/>
</dbReference>
<reference evidence="5" key="1">
    <citation type="submission" date="2021-01" db="EMBL/GenBank/DDBJ databases">
        <title>Whole genome shotgun sequence of Rhizocola hellebori NBRC 109834.</title>
        <authorList>
            <person name="Komaki H."/>
            <person name="Tamura T."/>
        </authorList>
    </citation>
    <scope>NUCLEOTIDE SEQUENCE</scope>
    <source>
        <strain evidence="5">NBRC 109834</strain>
    </source>
</reference>
<dbReference type="PANTHER" id="PTHR43103">
    <property type="entry name" value="NUCLEOSIDE-DIPHOSPHATE-SUGAR EPIMERASE"/>
    <property type="match status" value="1"/>
</dbReference>
<dbReference type="InterPro" id="IPR001509">
    <property type="entry name" value="Epimerase_deHydtase"/>
</dbReference>
<sequence>MRVVVTGAAGKVGSVVVRRLVQCGHDVVATDLKSGQRADLCDLGQVFGVFAGADAVVHLGAIPAPGGYPPEQVFANNAISQFNVFEACAKLGINRVISASSLSAYGYPFQHRWSEPLYFPLDEEHPLVPQDAYGLSKAIGEQVAAAYARRTGGVAISLRISTVVDEEYLPRLVEIVRGKPEAGASSLWSYIHVDDVARFCEAALTAPVEGHHAVLWTAADTIMDRPTDELLDEWYPSVPRRPRSDESLVDCARARAMFGIAPNFSWRKA</sequence>
<protein>
    <submittedName>
        <fullName evidence="5">NAD-dependent epimerase</fullName>
    </submittedName>
</protein>
<dbReference type="SUPFAM" id="SSF51735">
    <property type="entry name" value="NAD(P)-binding Rossmann-fold domains"/>
    <property type="match status" value="1"/>
</dbReference>
<proteinExistence type="inferred from homology"/>
<dbReference type="CDD" id="cd08946">
    <property type="entry name" value="SDR_e"/>
    <property type="match status" value="1"/>
</dbReference>
<dbReference type="EMBL" id="BONY01000029">
    <property type="protein sequence ID" value="GIH06735.1"/>
    <property type="molecule type" value="Genomic_DNA"/>
</dbReference>
<feature type="domain" description="NAD-dependent epimerase/dehydratase" evidence="4">
    <location>
        <begin position="3"/>
        <end position="212"/>
    </location>
</feature>
<comment type="similarity">
    <text evidence="1">Belongs to the NAD(P)-dependent epimerase/dehydratase family.</text>
</comment>